<name>A0ABP0CD42_9PEZI</name>
<proteinExistence type="predicted"/>
<accession>A0ABP0CD42</accession>
<evidence type="ECO:0000256" key="1">
    <source>
        <dbReference type="SAM" id="MobiDB-lite"/>
    </source>
</evidence>
<evidence type="ECO:0000313" key="3">
    <source>
        <dbReference type="Proteomes" id="UP001642482"/>
    </source>
</evidence>
<reference evidence="2 3" key="1">
    <citation type="submission" date="2024-01" db="EMBL/GenBank/DDBJ databases">
        <authorList>
            <person name="Allen C."/>
            <person name="Tagirdzhanova G."/>
        </authorList>
    </citation>
    <scope>NUCLEOTIDE SEQUENCE [LARGE SCALE GENOMIC DNA]</scope>
</reference>
<dbReference type="Proteomes" id="UP001642482">
    <property type="component" value="Unassembled WGS sequence"/>
</dbReference>
<protein>
    <recommendedName>
        <fullName evidence="4">Dead deah box DNA helicase</fullName>
    </recommendedName>
</protein>
<comment type="caution">
    <text evidence="2">The sequence shown here is derived from an EMBL/GenBank/DDBJ whole genome shotgun (WGS) entry which is preliminary data.</text>
</comment>
<sequence>MMESTTAETTPLDTSPGPSTILADNDLFTPDFFFDSATGVFDRLLDRLGHPPYTTDTADTYVVGRVSADDFQALKDERDERGRKFRFFFLREANIVIVTIPTGAHEQMHVTLSYDLDRAMTRMGVENEWEWTAAEAYTTSNGSEVEGDATGGPTSPGGLNEWPTLVIESGYSQSIQSLRNKAMWWFHQSGHRMKVVLLIKMNIRNSSIHIEKWTERAAARLPGARTTRLSARTGQAGGWQAECRQIVDILWTGPAPIRQTPNQARADPALYHVAGGPLTISFADIFLRPPVGGEHDFVVTVLELQRLAARAWKKA</sequence>
<organism evidence="2 3">
    <name type="scientific">Sporothrix eucalyptigena</name>
    <dbReference type="NCBI Taxonomy" id="1812306"/>
    <lineage>
        <taxon>Eukaryota</taxon>
        <taxon>Fungi</taxon>
        <taxon>Dikarya</taxon>
        <taxon>Ascomycota</taxon>
        <taxon>Pezizomycotina</taxon>
        <taxon>Sordariomycetes</taxon>
        <taxon>Sordariomycetidae</taxon>
        <taxon>Ophiostomatales</taxon>
        <taxon>Ophiostomataceae</taxon>
        <taxon>Sporothrix</taxon>
    </lineage>
</organism>
<evidence type="ECO:0008006" key="4">
    <source>
        <dbReference type="Google" id="ProtNLM"/>
    </source>
</evidence>
<evidence type="ECO:0000313" key="2">
    <source>
        <dbReference type="EMBL" id="CAK7229972.1"/>
    </source>
</evidence>
<keyword evidence="3" id="KW-1185">Reference proteome</keyword>
<dbReference type="EMBL" id="CAWUHD010000089">
    <property type="protein sequence ID" value="CAK7229972.1"/>
    <property type="molecule type" value="Genomic_DNA"/>
</dbReference>
<gene>
    <name evidence="2" type="ORF">SEUCBS140593_007427</name>
</gene>
<feature type="region of interest" description="Disordered" evidence="1">
    <location>
        <begin position="140"/>
        <end position="159"/>
    </location>
</feature>